<keyword evidence="6" id="KW-0548">Nucleotidyltransferase</keyword>
<dbReference type="InterPro" id="IPR012317">
    <property type="entry name" value="Poly(ADP-ribose)pol_cat_dom"/>
</dbReference>
<dbReference type="GO" id="GO:0070212">
    <property type="term" value="P:protein poly-ADP-ribosylation"/>
    <property type="evidence" value="ECO:0007669"/>
    <property type="project" value="TreeGrafter"/>
</dbReference>
<keyword evidence="8" id="KW-0539">Nucleus</keyword>
<dbReference type="InterPro" id="IPR001357">
    <property type="entry name" value="BRCT_dom"/>
</dbReference>
<dbReference type="GO" id="GO:0005730">
    <property type="term" value="C:nucleolus"/>
    <property type="evidence" value="ECO:0007669"/>
    <property type="project" value="TreeGrafter"/>
</dbReference>
<dbReference type="SUPFAM" id="SSF47587">
    <property type="entry name" value="Domain of poly(ADP-ribose) polymerase"/>
    <property type="match status" value="1"/>
</dbReference>
<evidence type="ECO:0000256" key="4">
    <source>
        <dbReference type="ARBA" id="ARBA00022676"/>
    </source>
</evidence>
<comment type="subcellular location">
    <subcellularLocation>
        <location evidence="3">Nucleus</location>
    </subcellularLocation>
</comment>
<keyword evidence="5 10" id="KW-0808">Transferase</keyword>
<dbReference type="PROSITE" id="PS51977">
    <property type="entry name" value="WGR"/>
    <property type="match status" value="1"/>
</dbReference>
<feature type="compositionally biased region" description="Basic and acidic residues" evidence="11">
    <location>
        <begin position="47"/>
        <end position="93"/>
    </location>
</feature>
<reference evidence="16" key="1">
    <citation type="submission" date="2023-03" db="UniProtKB">
        <authorList>
            <consortium name="EnsemblPlants"/>
        </authorList>
    </citation>
    <scope>IDENTIFICATION</scope>
</reference>
<dbReference type="SMART" id="SM00773">
    <property type="entry name" value="WGR"/>
    <property type="match status" value="1"/>
</dbReference>
<dbReference type="Pfam" id="PF02877">
    <property type="entry name" value="PARP_reg"/>
    <property type="match status" value="1"/>
</dbReference>
<dbReference type="Pfam" id="PF21728">
    <property type="entry name" value="PADR1_N"/>
    <property type="match status" value="1"/>
</dbReference>
<comment type="function">
    <text evidence="9">Involved in the base excision repair (BER) pathway, by catalyzing the poly(ADP-ribosyl)ation of a limited number of acceptor proteins involved in chromatin architecture and in DNA metabolism. This modification follows DNA damages and appears as an obligatory step in a detection/signaling pathway leading to the reparation of DNA strand breaks.</text>
</comment>
<organism evidence="16">
    <name type="scientific">Cucumis melo</name>
    <name type="common">Muskmelon</name>
    <dbReference type="NCBI Taxonomy" id="3656"/>
    <lineage>
        <taxon>Eukaryota</taxon>
        <taxon>Viridiplantae</taxon>
        <taxon>Streptophyta</taxon>
        <taxon>Embryophyta</taxon>
        <taxon>Tracheophyta</taxon>
        <taxon>Spermatophyta</taxon>
        <taxon>Magnoliopsida</taxon>
        <taxon>eudicotyledons</taxon>
        <taxon>Gunneridae</taxon>
        <taxon>Pentapetalae</taxon>
        <taxon>rosids</taxon>
        <taxon>fabids</taxon>
        <taxon>Cucurbitales</taxon>
        <taxon>Cucurbitaceae</taxon>
        <taxon>Benincaseae</taxon>
        <taxon>Cucumis</taxon>
    </lineage>
</organism>
<feature type="region of interest" description="Disordered" evidence="11">
    <location>
        <begin position="47"/>
        <end position="103"/>
    </location>
</feature>
<comment type="catalytic activity">
    <reaction evidence="2">
        <text>L-glutamyl-[protein] + NAD(+) = 5-O-(ADP-D-ribosyl)-L-glutamyl-[protein] + nicotinamide</text>
        <dbReference type="Rhea" id="RHEA:58224"/>
        <dbReference type="Rhea" id="RHEA-COMP:10208"/>
        <dbReference type="Rhea" id="RHEA-COMP:15089"/>
        <dbReference type="ChEBI" id="CHEBI:17154"/>
        <dbReference type="ChEBI" id="CHEBI:29973"/>
        <dbReference type="ChEBI" id="CHEBI:57540"/>
        <dbReference type="ChEBI" id="CHEBI:142540"/>
    </reaction>
</comment>
<dbReference type="PROSITE" id="PS50172">
    <property type="entry name" value="BRCT"/>
    <property type="match status" value="1"/>
</dbReference>
<dbReference type="InterPro" id="IPR036930">
    <property type="entry name" value="WGR_dom_sf"/>
</dbReference>
<feature type="domain" description="PARP alpha-helical" evidence="14">
    <location>
        <begin position="402"/>
        <end position="521"/>
    </location>
</feature>
<dbReference type="Pfam" id="PF00644">
    <property type="entry name" value="PARP"/>
    <property type="match status" value="1"/>
</dbReference>
<keyword evidence="4 10" id="KW-0328">Glycosyltransferase</keyword>
<protein>
    <recommendedName>
        <fullName evidence="10">Poly [ADP-ribose] polymerase</fullName>
        <shortName evidence="10">PARP</shortName>
        <ecNumber evidence="10">2.4.2.-</ecNumber>
    </recommendedName>
</protein>
<dbReference type="Gene3D" id="1.20.142.10">
    <property type="entry name" value="Poly(ADP-ribose) polymerase, regulatory domain"/>
    <property type="match status" value="1"/>
</dbReference>
<dbReference type="Gramene" id="MELO3C021418.2.1">
    <property type="protein sequence ID" value="MELO3C021418.2.1"/>
    <property type="gene ID" value="MELO3C021418.2"/>
</dbReference>
<feature type="domain" description="WGR" evidence="15">
    <location>
        <begin position="278"/>
        <end position="375"/>
    </location>
</feature>
<evidence type="ECO:0000256" key="10">
    <source>
        <dbReference type="RuleBase" id="RU362114"/>
    </source>
</evidence>
<evidence type="ECO:0000313" key="16">
    <source>
        <dbReference type="EnsemblPlants" id="MELO3C021418.2.1"/>
    </source>
</evidence>
<name>A0A9I9DQ16_CUCME</name>
<dbReference type="SUPFAM" id="SSF142921">
    <property type="entry name" value="WGR domain-like"/>
    <property type="match status" value="1"/>
</dbReference>
<dbReference type="CDD" id="cd01437">
    <property type="entry name" value="parp_like"/>
    <property type="match status" value="1"/>
</dbReference>
<evidence type="ECO:0000256" key="6">
    <source>
        <dbReference type="ARBA" id="ARBA00022695"/>
    </source>
</evidence>
<comment type="catalytic activity">
    <reaction evidence="1">
        <text>L-aspartyl-[protein] + NAD(+) = 4-O-(ADP-D-ribosyl)-L-aspartyl-[protein] + nicotinamide</text>
        <dbReference type="Rhea" id="RHEA:54424"/>
        <dbReference type="Rhea" id="RHEA-COMP:9867"/>
        <dbReference type="Rhea" id="RHEA-COMP:13832"/>
        <dbReference type="ChEBI" id="CHEBI:17154"/>
        <dbReference type="ChEBI" id="CHEBI:29961"/>
        <dbReference type="ChEBI" id="CHEBI:57540"/>
        <dbReference type="ChEBI" id="CHEBI:138102"/>
    </reaction>
</comment>
<dbReference type="PROSITE" id="PS51059">
    <property type="entry name" value="PARP_CATALYTIC"/>
    <property type="match status" value="1"/>
</dbReference>
<dbReference type="Pfam" id="PF05406">
    <property type="entry name" value="WGR"/>
    <property type="match status" value="1"/>
</dbReference>
<dbReference type="GO" id="GO:1990404">
    <property type="term" value="F:NAD+-protein mono-ADP-ribosyltransferase activity"/>
    <property type="evidence" value="ECO:0007669"/>
    <property type="project" value="TreeGrafter"/>
</dbReference>
<dbReference type="InterPro" id="IPR050800">
    <property type="entry name" value="ARTD/PARP"/>
</dbReference>
<dbReference type="InterPro" id="IPR008893">
    <property type="entry name" value="WGR_domain"/>
</dbReference>
<evidence type="ECO:0000256" key="8">
    <source>
        <dbReference type="ARBA" id="ARBA00023242"/>
    </source>
</evidence>
<dbReference type="PANTHER" id="PTHR10459:SF106">
    <property type="entry name" value="PROTEIN ADP-RIBOSYLTRANSFERASE PARP3"/>
    <property type="match status" value="1"/>
</dbReference>
<evidence type="ECO:0000259" key="12">
    <source>
        <dbReference type="PROSITE" id="PS50172"/>
    </source>
</evidence>
<evidence type="ECO:0000256" key="2">
    <source>
        <dbReference type="ARBA" id="ARBA00000459"/>
    </source>
</evidence>
<accession>A0A9I9DQ16</accession>
<dbReference type="GO" id="GO:0016779">
    <property type="term" value="F:nucleotidyltransferase activity"/>
    <property type="evidence" value="ECO:0007669"/>
    <property type="project" value="UniProtKB-KW"/>
</dbReference>
<dbReference type="FunFam" id="3.90.228.10:FF:000010">
    <property type="entry name" value="Poly [ADP-ribose] polymerase"/>
    <property type="match status" value="1"/>
</dbReference>
<evidence type="ECO:0000256" key="1">
    <source>
        <dbReference type="ARBA" id="ARBA00000438"/>
    </source>
</evidence>
<dbReference type="AlphaFoldDB" id="A0A9I9DQ16"/>
<dbReference type="SUPFAM" id="SSF56399">
    <property type="entry name" value="ADP-ribosylation"/>
    <property type="match status" value="1"/>
</dbReference>
<dbReference type="InterPro" id="IPR004102">
    <property type="entry name" value="Poly(ADP-ribose)pol_reg_dom"/>
</dbReference>
<evidence type="ECO:0000259" key="13">
    <source>
        <dbReference type="PROSITE" id="PS51059"/>
    </source>
</evidence>
<evidence type="ECO:0000259" key="15">
    <source>
        <dbReference type="PROSITE" id="PS51977"/>
    </source>
</evidence>
<proteinExistence type="predicted"/>
<dbReference type="Gene3D" id="3.90.228.10">
    <property type="match status" value="1"/>
</dbReference>
<dbReference type="InterPro" id="IPR036616">
    <property type="entry name" value="Poly(ADP-ribose)pol_reg_dom_sf"/>
</dbReference>
<evidence type="ECO:0000256" key="9">
    <source>
        <dbReference type="ARBA" id="ARBA00024945"/>
    </source>
</evidence>
<dbReference type="InterPro" id="IPR049296">
    <property type="entry name" value="PARP1-like_PADR1_N"/>
</dbReference>
<evidence type="ECO:0000256" key="11">
    <source>
        <dbReference type="SAM" id="MobiDB-lite"/>
    </source>
</evidence>
<dbReference type="GO" id="GO:0003950">
    <property type="term" value="F:NAD+ poly-ADP-ribosyltransferase activity"/>
    <property type="evidence" value="ECO:0007669"/>
    <property type="project" value="UniProtKB-UniRule"/>
</dbReference>
<dbReference type="PANTHER" id="PTHR10459">
    <property type="entry name" value="DNA LIGASE"/>
    <property type="match status" value="1"/>
</dbReference>
<evidence type="ECO:0000256" key="3">
    <source>
        <dbReference type="ARBA" id="ARBA00004123"/>
    </source>
</evidence>
<sequence length="770" mass="87776">MAEAFKKHPIRHVAAFLIPINTWNYSNLTEKSRTNMDVSLFDRTMKVHDTRSHSHAHGAGEEEKIMTRKQKAESKTHENEQSPKKVKSEDENGRANGKSEASDLTNEFEEFCKATRESLSIDQMKEILQMNDQDSTGSDYEIASKWYYINTLIKKCQNPSQRPKRNLGQSDKPFSRMTISLSGRLSRTHVSVAWLSRLLRESVVDLPKLQKQCGERGIRVIREAWLLDSIEKQEAQPLEAYDVVTDLAVEGKGIPWDKQDPSEEALESLTAELKLYGKRGVHKDTKLQEQGGKIFEKDGILYCITQLIKVPDKNLHLFYKKGKVGDDPNAEERLEEWENEENAVKEFVRLFEEITGNEFELWEREKKFEKKRLSFYPIDMDDGVDVRHGGLGLRQLGIATVHSKLEPEIANFMKVLCSQEIYKYALMEMAHDPPEFPMGMLSKFHLERCEEVLLEFIGKVKSMKETGFKAEAVWTDYSNRWFTLMHSTRPLIFKDYQEIAEHAAAVLEGVRDVTVASHLIGDMSGSTIDDPLSDRYGKLGGTVSLLEKDSDDYRMIVNYLEKTYEPVKVGDIEYGVTVDNIFSVESAALPSYEEIKKQPNKVLLWCGTRSSNLLRHLHKGFLPAICSLPVPGYMFGRAIVCSDAAAEAARYGFTAVDRPEGFLVLAIVSLGEEITEITSLPEHVLGQDTKSLEEKKMGVKALGRKKTDESEHFVWKDEIRVPCGPLIASEHKDSPLEYNEYAVYNPKQTNIRFLVGVKYEEKDAVMDTQE</sequence>
<evidence type="ECO:0000256" key="5">
    <source>
        <dbReference type="ARBA" id="ARBA00022679"/>
    </source>
</evidence>
<evidence type="ECO:0000259" key="14">
    <source>
        <dbReference type="PROSITE" id="PS51060"/>
    </source>
</evidence>
<dbReference type="EnsemblPlants" id="MELO3C021418.2.1">
    <property type="protein sequence ID" value="MELO3C021418.2.1"/>
    <property type="gene ID" value="MELO3C021418.2"/>
</dbReference>
<dbReference type="GO" id="GO:0006302">
    <property type="term" value="P:double-strand break repair"/>
    <property type="evidence" value="ECO:0007669"/>
    <property type="project" value="TreeGrafter"/>
</dbReference>
<dbReference type="EC" id="2.4.2.-" evidence="10"/>
<feature type="domain" description="BRCT" evidence="12">
    <location>
        <begin position="218"/>
        <end position="243"/>
    </location>
</feature>
<dbReference type="PROSITE" id="PS51060">
    <property type="entry name" value="PARP_ALPHA_HD"/>
    <property type="match status" value="1"/>
</dbReference>
<keyword evidence="7 10" id="KW-0520">NAD</keyword>
<feature type="domain" description="PARP catalytic" evidence="13">
    <location>
        <begin position="530"/>
        <end position="766"/>
    </location>
</feature>
<evidence type="ECO:0000256" key="7">
    <source>
        <dbReference type="ARBA" id="ARBA00023027"/>
    </source>
</evidence>